<feature type="domain" description="Thiamine pyrophosphate enzyme TPP-binding" evidence="5">
    <location>
        <begin position="377"/>
        <end position="517"/>
    </location>
</feature>
<name>A0A402ATI7_9CHLR</name>
<protein>
    <submittedName>
        <fullName evidence="7">Benzoylformate decarboxylase</fullName>
    </submittedName>
</protein>
<comment type="caution">
    <text evidence="7">The sequence shown here is derived from an EMBL/GenBank/DDBJ whole genome shotgun (WGS) entry which is preliminary data.</text>
</comment>
<evidence type="ECO:0000256" key="3">
    <source>
        <dbReference type="RuleBase" id="RU362132"/>
    </source>
</evidence>
<evidence type="ECO:0000259" key="5">
    <source>
        <dbReference type="Pfam" id="PF02775"/>
    </source>
</evidence>
<organism evidence="7 8">
    <name type="scientific">Dictyobacter kobayashii</name>
    <dbReference type="NCBI Taxonomy" id="2014872"/>
    <lineage>
        <taxon>Bacteria</taxon>
        <taxon>Bacillati</taxon>
        <taxon>Chloroflexota</taxon>
        <taxon>Ktedonobacteria</taxon>
        <taxon>Ktedonobacterales</taxon>
        <taxon>Dictyobacteraceae</taxon>
        <taxon>Dictyobacter</taxon>
    </lineage>
</organism>
<dbReference type="InterPro" id="IPR029061">
    <property type="entry name" value="THDP-binding"/>
</dbReference>
<dbReference type="OrthoDB" id="4494979at2"/>
<dbReference type="CDD" id="cd07035">
    <property type="entry name" value="TPP_PYR_POX_like"/>
    <property type="match status" value="1"/>
</dbReference>
<dbReference type="AlphaFoldDB" id="A0A402ATI7"/>
<gene>
    <name evidence="7" type="primary">mdlC</name>
    <name evidence="7" type="ORF">KDK_62040</name>
</gene>
<reference evidence="8" key="1">
    <citation type="submission" date="2018-12" db="EMBL/GenBank/DDBJ databases">
        <title>Tengunoibacter tsumagoiensis gen. nov., sp. nov., Dictyobacter kobayashii sp. nov., D. alpinus sp. nov., and D. joshuensis sp. nov. and description of Dictyobacteraceae fam. nov. within the order Ktedonobacterales isolated from Tengu-no-mugimeshi.</title>
        <authorList>
            <person name="Wang C.M."/>
            <person name="Zheng Y."/>
            <person name="Sakai Y."/>
            <person name="Toyoda A."/>
            <person name="Minakuchi Y."/>
            <person name="Abe K."/>
            <person name="Yokota A."/>
            <person name="Yabe S."/>
        </authorList>
    </citation>
    <scope>NUCLEOTIDE SEQUENCE [LARGE SCALE GENOMIC DNA]</scope>
    <source>
        <strain evidence="8">Uno11</strain>
    </source>
</reference>
<dbReference type="InterPro" id="IPR029035">
    <property type="entry name" value="DHS-like_NAD/FAD-binding_dom"/>
</dbReference>
<evidence type="ECO:0000313" key="7">
    <source>
        <dbReference type="EMBL" id="GCE22404.1"/>
    </source>
</evidence>
<dbReference type="Pfam" id="PF02775">
    <property type="entry name" value="TPP_enzyme_C"/>
    <property type="match status" value="1"/>
</dbReference>
<feature type="domain" description="Thiamine pyrophosphate enzyme N-terminal TPP-binding" evidence="6">
    <location>
        <begin position="3"/>
        <end position="103"/>
    </location>
</feature>
<dbReference type="Gene3D" id="3.40.50.970">
    <property type="match status" value="2"/>
</dbReference>
<dbReference type="RefSeq" id="WP_126555176.1">
    <property type="nucleotide sequence ID" value="NZ_BIFS01000002.1"/>
</dbReference>
<dbReference type="GO" id="GO:0000287">
    <property type="term" value="F:magnesium ion binding"/>
    <property type="evidence" value="ECO:0007669"/>
    <property type="project" value="InterPro"/>
</dbReference>
<dbReference type="GO" id="GO:0030976">
    <property type="term" value="F:thiamine pyrophosphate binding"/>
    <property type="evidence" value="ECO:0007669"/>
    <property type="project" value="InterPro"/>
</dbReference>
<dbReference type="Proteomes" id="UP000287188">
    <property type="component" value="Unassembled WGS sequence"/>
</dbReference>
<sequence length="527" mass="57133">MATVREETFRLLRQLGLTTIFGNPGSTELPFLRDYPEDFQYVLGLQEAAVVGMADGYAQASGHAALVNLHTAPGVGNAMGNIVTAFHNRSPLIITAGQQTREMMALEPLLFARDAIELPKPYVKWSHEPARAQDVPAAIVRAYHMATQQPRGPVFLSIPMDDWDAEVEPLDLHEVAQRIAPDPIALQEIAKQLQASQKLALVVGAEADRDGAWEQMIALAERTNAAVWRAPLSGRVGFPDKHPFFQGDLPPAAKLASEKLAGYDTVLVVGAPVFHYYPYVPGPIVKEGTTVIHITNDPEEAARTRVGRSLVGHIALTVEQLLPLLTRSERAKPEPLRAPEVPAAQTPILPAFLMHTLSQILPEDAVVLDESPSTSGILRRYIKASSPGSFYLTGSGGLGYAMPAAIGVKMALPERTVACVIGDGSSMYSIQALWTAAQLRLPVLFVVLRNETYAILKAFARFEQVGEKVPGLDLPGIDILQIARGFGCETQRVEHPQDLAPAIQKHLQAGRPTVLEVLVDKKGSSLI</sequence>
<evidence type="ECO:0000256" key="1">
    <source>
        <dbReference type="ARBA" id="ARBA00007812"/>
    </source>
</evidence>
<evidence type="ECO:0000256" key="2">
    <source>
        <dbReference type="ARBA" id="ARBA00023052"/>
    </source>
</evidence>
<dbReference type="InterPro" id="IPR012001">
    <property type="entry name" value="Thiamin_PyroP_enz_TPP-bd_dom"/>
</dbReference>
<dbReference type="InterPro" id="IPR012000">
    <property type="entry name" value="Thiamin_PyroP_enz_cen_dom"/>
</dbReference>
<evidence type="ECO:0000259" key="4">
    <source>
        <dbReference type="Pfam" id="PF00205"/>
    </source>
</evidence>
<proteinExistence type="inferred from homology"/>
<dbReference type="Pfam" id="PF00205">
    <property type="entry name" value="TPP_enzyme_M"/>
    <property type="match status" value="1"/>
</dbReference>
<dbReference type="InterPro" id="IPR011766">
    <property type="entry name" value="TPP_enzyme_TPP-bd"/>
</dbReference>
<dbReference type="CDD" id="cd02002">
    <property type="entry name" value="TPP_BFDC"/>
    <property type="match status" value="1"/>
</dbReference>
<dbReference type="InterPro" id="IPR045229">
    <property type="entry name" value="TPP_enz"/>
</dbReference>
<keyword evidence="8" id="KW-1185">Reference proteome</keyword>
<evidence type="ECO:0000313" key="8">
    <source>
        <dbReference type="Proteomes" id="UP000287188"/>
    </source>
</evidence>
<keyword evidence="2 3" id="KW-0786">Thiamine pyrophosphate</keyword>
<dbReference type="SUPFAM" id="SSF52518">
    <property type="entry name" value="Thiamin diphosphate-binding fold (THDP-binding)"/>
    <property type="match status" value="2"/>
</dbReference>
<dbReference type="EMBL" id="BIFS01000002">
    <property type="protein sequence ID" value="GCE22404.1"/>
    <property type="molecule type" value="Genomic_DNA"/>
</dbReference>
<dbReference type="GO" id="GO:0003984">
    <property type="term" value="F:acetolactate synthase activity"/>
    <property type="evidence" value="ECO:0007669"/>
    <property type="project" value="TreeGrafter"/>
</dbReference>
<dbReference type="Gene3D" id="3.40.50.1220">
    <property type="entry name" value="TPP-binding domain"/>
    <property type="match status" value="1"/>
</dbReference>
<dbReference type="GO" id="GO:0050660">
    <property type="term" value="F:flavin adenine dinucleotide binding"/>
    <property type="evidence" value="ECO:0007669"/>
    <property type="project" value="TreeGrafter"/>
</dbReference>
<dbReference type="PANTHER" id="PTHR18968:SF133">
    <property type="entry name" value="BENZOYLFORMATE DECARBOXYLASE"/>
    <property type="match status" value="1"/>
</dbReference>
<feature type="domain" description="Thiamine pyrophosphate enzyme central" evidence="4">
    <location>
        <begin position="186"/>
        <end position="321"/>
    </location>
</feature>
<comment type="similarity">
    <text evidence="1 3">Belongs to the TPP enzyme family.</text>
</comment>
<evidence type="ECO:0000259" key="6">
    <source>
        <dbReference type="Pfam" id="PF02776"/>
    </source>
</evidence>
<dbReference type="PANTHER" id="PTHR18968">
    <property type="entry name" value="THIAMINE PYROPHOSPHATE ENZYMES"/>
    <property type="match status" value="1"/>
</dbReference>
<dbReference type="Pfam" id="PF02776">
    <property type="entry name" value="TPP_enzyme_N"/>
    <property type="match status" value="1"/>
</dbReference>
<accession>A0A402ATI7</accession>
<dbReference type="NCBIfam" id="NF005485">
    <property type="entry name" value="PRK07092.1"/>
    <property type="match status" value="1"/>
</dbReference>
<dbReference type="SUPFAM" id="SSF52467">
    <property type="entry name" value="DHS-like NAD/FAD-binding domain"/>
    <property type="match status" value="1"/>
</dbReference>